<comment type="caution">
    <text evidence="2">The sequence shown here is derived from an EMBL/GenBank/DDBJ whole genome shotgun (WGS) entry which is preliminary data.</text>
</comment>
<name>A0A0R1VCJ3_9LACO</name>
<feature type="transmembrane region" description="Helical" evidence="1">
    <location>
        <begin position="75"/>
        <end position="96"/>
    </location>
</feature>
<keyword evidence="1" id="KW-0472">Membrane</keyword>
<feature type="transmembrane region" description="Helical" evidence="1">
    <location>
        <begin position="607"/>
        <end position="626"/>
    </location>
</feature>
<sequence length="632" mass="72670">MSNISNDLKNSNKFKLLSLVLSSIGIQIGYPAQLSTSDRFLYTNQIMVMFSLSLVIIIYFLGIRRNFKIKKRDSVVGFLFSFLYNISYILSAGQINENVNGLYLKGLYYLKSFPNLILTIVAFLSWWFIFTNLNSIIGEYLPVLVRKDQSSNYWVILIALLISWALVIIVYFPGQVSWDAMRQFCEYEGTKLTYIKFTYVPTNHHPWFTTLIFGGAFSIGRKIAGVNFGVFSVVILQICITSTIYSSVIKYVWNTIGKIGGLISFLIFASPIFSTYAITIDKSSIYYSLCAAFCLIFIKIIDDIREENSNFKLYFLFVVISFLFMEFRNDSKYIVFISCLSLLIYSLFLKKKIVYLLGSLVIILGMAFSWNMYLKQRKVITGSISEALTVPTRQLSYVLINDGNSISKQDKKIINRITPLNEVKKTFNLNNADEIKNLYPMNTFINNNQLIEEINNKEKTIVTTDREKIEVKKYLLTWFKVGIHHPLQYVAVYLAANSHYLNPFMDSGNYNGLFINDPRFNKIVQPSWFSNYQPIFSNKIRTSFLVVIQLYLSFPLISLILNVGFTLWATIFLVAYGWDKGNKYIILGFIPLIFMVDLYTATSINGYTRYTIGALACLPIMATYVLKERSKG</sequence>
<dbReference type="RefSeq" id="WP_056936842.1">
    <property type="nucleotide sequence ID" value="NZ_AZFN01000004.1"/>
</dbReference>
<feature type="transmembrane region" description="Helical" evidence="1">
    <location>
        <begin position="354"/>
        <end position="373"/>
    </location>
</feature>
<accession>A0A0R1VCJ3</accession>
<feature type="transmembrane region" description="Helical" evidence="1">
    <location>
        <begin position="228"/>
        <end position="247"/>
    </location>
</feature>
<protein>
    <recommendedName>
        <fullName evidence="4">Glycosyltransferase RgtA/B/C/D-like domain-containing protein</fullName>
    </recommendedName>
</protein>
<dbReference type="Proteomes" id="UP000051739">
    <property type="component" value="Unassembled WGS sequence"/>
</dbReference>
<feature type="transmembrane region" description="Helical" evidence="1">
    <location>
        <begin position="550"/>
        <end position="577"/>
    </location>
</feature>
<feature type="transmembrane region" description="Helical" evidence="1">
    <location>
        <begin position="153"/>
        <end position="172"/>
    </location>
</feature>
<proteinExistence type="predicted"/>
<feature type="transmembrane region" description="Helical" evidence="1">
    <location>
        <begin position="259"/>
        <end position="278"/>
    </location>
</feature>
<dbReference type="InterPro" id="IPR046062">
    <property type="entry name" value="DUF6020"/>
</dbReference>
<dbReference type="Pfam" id="PF19484">
    <property type="entry name" value="DUF6020"/>
    <property type="match status" value="1"/>
</dbReference>
<evidence type="ECO:0000256" key="1">
    <source>
        <dbReference type="SAM" id="Phobius"/>
    </source>
</evidence>
<evidence type="ECO:0000313" key="3">
    <source>
        <dbReference type="Proteomes" id="UP000051739"/>
    </source>
</evidence>
<feature type="transmembrane region" description="Helical" evidence="1">
    <location>
        <begin position="311"/>
        <end position="327"/>
    </location>
</feature>
<gene>
    <name evidence="2" type="ORF">FC60_GL001332</name>
</gene>
<keyword evidence="1" id="KW-1133">Transmembrane helix</keyword>
<feature type="transmembrane region" description="Helical" evidence="1">
    <location>
        <begin position="584"/>
        <end position="601"/>
    </location>
</feature>
<feature type="transmembrane region" description="Helical" evidence="1">
    <location>
        <begin position="116"/>
        <end position="141"/>
    </location>
</feature>
<dbReference type="PATRIC" id="fig|1423749.3.peg.1363"/>
<feature type="transmembrane region" description="Helical" evidence="1">
    <location>
        <begin position="41"/>
        <end position="63"/>
    </location>
</feature>
<evidence type="ECO:0008006" key="4">
    <source>
        <dbReference type="Google" id="ProtNLM"/>
    </source>
</evidence>
<organism evidence="2 3">
    <name type="scientific">Limosilactobacillus gastricus DSM 16045</name>
    <dbReference type="NCBI Taxonomy" id="1423749"/>
    <lineage>
        <taxon>Bacteria</taxon>
        <taxon>Bacillati</taxon>
        <taxon>Bacillota</taxon>
        <taxon>Bacilli</taxon>
        <taxon>Lactobacillales</taxon>
        <taxon>Lactobacillaceae</taxon>
        <taxon>Limosilactobacillus</taxon>
    </lineage>
</organism>
<evidence type="ECO:0000313" key="2">
    <source>
        <dbReference type="EMBL" id="KRM03248.1"/>
    </source>
</evidence>
<dbReference type="AlphaFoldDB" id="A0A0R1VCJ3"/>
<feature type="transmembrane region" description="Helical" evidence="1">
    <location>
        <begin position="284"/>
        <end position="302"/>
    </location>
</feature>
<reference evidence="2 3" key="1">
    <citation type="journal article" date="2015" name="Genome Announc.">
        <title>Expanding the biotechnology potential of lactobacilli through comparative genomics of 213 strains and associated genera.</title>
        <authorList>
            <person name="Sun Z."/>
            <person name="Harris H.M."/>
            <person name="McCann A."/>
            <person name="Guo C."/>
            <person name="Argimon S."/>
            <person name="Zhang W."/>
            <person name="Yang X."/>
            <person name="Jeffery I.B."/>
            <person name="Cooney J.C."/>
            <person name="Kagawa T.F."/>
            <person name="Liu W."/>
            <person name="Song Y."/>
            <person name="Salvetti E."/>
            <person name="Wrobel A."/>
            <person name="Rasinkangas P."/>
            <person name="Parkhill J."/>
            <person name="Rea M.C."/>
            <person name="O'Sullivan O."/>
            <person name="Ritari J."/>
            <person name="Douillard F.P."/>
            <person name="Paul Ross R."/>
            <person name="Yang R."/>
            <person name="Briner A.E."/>
            <person name="Felis G.E."/>
            <person name="de Vos W.M."/>
            <person name="Barrangou R."/>
            <person name="Klaenhammer T.R."/>
            <person name="Caufield P.W."/>
            <person name="Cui Y."/>
            <person name="Zhang H."/>
            <person name="O'Toole P.W."/>
        </authorList>
    </citation>
    <scope>NUCLEOTIDE SEQUENCE [LARGE SCALE GENOMIC DNA]</scope>
    <source>
        <strain evidence="2 3">DSM 16045</strain>
    </source>
</reference>
<keyword evidence="3" id="KW-1185">Reference proteome</keyword>
<keyword evidence="1" id="KW-0812">Transmembrane</keyword>
<dbReference type="EMBL" id="AZFN01000004">
    <property type="protein sequence ID" value="KRM03248.1"/>
    <property type="molecule type" value="Genomic_DNA"/>
</dbReference>